<feature type="binding site" evidence="5">
    <location>
        <position position="16"/>
    </location>
    <ligand>
        <name>Zn(2+)</name>
        <dbReference type="ChEBI" id="CHEBI:29105"/>
        <note>catalytic</note>
    </ligand>
</feature>
<proteinExistence type="inferred from homology"/>
<comment type="function">
    <text evidence="5">Catalyzes the hydrolytic deamination of adenine to hypoxanthine. Plays an important role in the purine salvage pathway and in nitrogen catabolism.</text>
</comment>
<evidence type="ECO:0000256" key="4">
    <source>
        <dbReference type="ARBA" id="ARBA00023080"/>
    </source>
</evidence>
<evidence type="ECO:0000313" key="8">
    <source>
        <dbReference type="Proteomes" id="UP001500359"/>
    </source>
</evidence>
<dbReference type="PANTHER" id="PTHR43114">
    <property type="entry name" value="ADENINE DEAMINASE"/>
    <property type="match status" value="1"/>
</dbReference>
<protein>
    <recommendedName>
        <fullName evidence="5">Adenine deaminase</fullName>
        <shortName evidence="5">ADE</shortName>
        <ecNumber evidence="5">3.5.4.2</ecNumber>
    </recommendedName>
    <alternativeName>
        <fullName evidence="5">Adenine aminohydrolase</fullName>
        <shortName evidence="5">AAH</shortName>
    </alternativeName>
</protein>
<keyword evidence="8" id="KW-1185">Reference proteome</keyword>
<feature type="binding site" evidence="5">
    <location>
        <position position="18"/>
    </location>
    <ligand>
        <name>Zn(2+)</name>
        <dbReference type="ChEBI" id="CHEBI:29105"/>
        <note>catalytic</note>
    </ligand>
</feature>
<keyword evidence="4 5" id="KW-0546">Nucleotide metabolism</keyword>
<keyword evidence="2 5" id="KW-0378">Hydrolase</keyword>
<dbReference type="InterPro" id="IPR001365">
    <property type="entry name" value="A_deaminase_dom"/>
</dbReference>
<dbReference type="PANTHER" id="PTHR43114:SF6">
    <property type="entry name" value="ADENINE DEAMINASE"/>
    <property type="match status" value="1"/>
</dbReference>
<dbReference type="NCBIfam" id="TIGR01430">
    <property type="entry name" value="aden_deam"/>
    <property type="match status" value="1"/>
</dbReference>
<gene>
    <name evidence="7" type="ORF">GCM10009114_01560</name>
</gene>
<feature type="domain" description="Adenosine deaminase" evidence="6">
    <location>
        <begin position="11"/>
        <end position="331"/>
    </location>
</feature>
<evidence type="ECO:0000313" key="7">
    <source>
        <dbReference type="EMBL" id="GAA0852214.1"/>
    </source>
</evidence>
<comment type="similarity">
    <text evidence="5">Belongs to the metallo-dependent hydrolases superfamily. Adenosine and AMP deaminases family. Adenine deaminase type 2 subfamily.</text>
</comment>
<evidence type="ECO:0000256" key="5">
    <source>
        <dbReference type="HAMAP-Rule" id="MF_01962"/>
    </source>
</evidence>
<dbReference type="EMBL" id="BAAAFD010000001">
    <property type="protein sequence ID" value="GAA0852214.1"/>
    <property type="molecule type" value="Genomic_DNA"/>
</dbReference>
<name>A0ABN1LC12_9ALTE</name>
<feature type="site" description="Important for catalytic activity" evidence="5">
    <location>
        <position position="220"/>
    </location>
</feature>
<reference evidence="7 8" key="1">
    <citation type="journal article" date="2019" name="Int. J. Syst. Evol. Microbiol.">
        <title>The Global Catalogue of Microorganisms (GCM) 10K type strain sequencing project: providing services to taxonomists for standard genome sequencing and annotation.</title>
        <authorList>
            <consortium name="The Broad Institute Genomics Platform"/>
            <consortium name="The Broad Institute Genome Sequencing Center for Infectious Disease"/>
            <person name="Wu L."/>
            <person name="Ma J."/>
        </authorList>
    </citation>
    <scope>NUCLEOTIDE SEQUENCE [LARGE SCALE GENOMIC DNA]</scope>
    <source>
        <strain evidence="7 8">JCM 15896</strain>
    </source>
</reference>
<dbReference type="RefSeq" id="WP_343855664.1">
    <property type="nucleotide sequence ID" value="NZ_BAAAFD010000001.1"/>
</dbReference>
<keyword evidence="3 5" id="KW-0862">Zinc</keyword>
<dbReference type="Pfam" id="PF00962">
    <property type="entry name" value="A_deaminase"/>
    <property type="match status" value="1"/>
</dbReference>
<dbReference type="InterPro" id="IPR006330">
    <property type="entry name" value="Ado/ade_deaminase"/>
</dbReference>
<sequence>MSIESLIQSLPKAELHLHIEGSLEPELMMHLAQKHQVDLPYKSIEQVRKAYQFEDLQSFLDLYYLGASVLIDEQDFYQLMWQYLCQCRAQNIVHTEIMFDPQTHTHRGIGFDIFMPGFLRAMEVAYQQWGQSSQLILSFLRHLPEQDAIDTFVQAQPYLHQVTAVGLDSSELNHPPTKFKSVYAQAAKKGLKLVAHAGEEGPPEYIWEALNELQVDRIDHGVRSIEDPELVQTLINKQMPLTVCPLSNTKLCVFDDMTQHNILSMLERDILVTVNSDDPSYFGGYLNENFLALHQAFDLTPAQLIQLVKNSFKASFLDESKKRYWLAKIDEFANNTD</sequence>
<comment type="catalytic activity">
    <reaction evidence="5">
        <text>adenine + H2O + H(+) = hypoxanthine + NH4(+)</text>
        <dbReference type="Rhea" id="RHEA:23688"/>
        <dbReference type="ChEBI" id="CHEBI:15377"/>
        <dbReference type="ChEBI" id="CHEBI:15378"/>
        <dbReference type="ChEBI" id="CHEBI:16708"/>
        <dbReference type="ChEBI" id="CHEBI:17368"/>
        <dbReference type="ChEBI" id="CHEBI:28938"/>
        <dbReference type="EC" id="3.5.4.2"/>
    </reaction>
</comment>
<accession>A0ABN1LC12</accession>
<evidence type="ECO:0000256" key="2">
    <source>
        <dbReference type="ARBA" id="ARBA00022801"/>
    </source>
</evidence>
<feature type="active site" description="Proton donor" evidence="5">
    <location>
        <position position="199"/>
    </location>
</feature>
<evidence type="ECO:0000256" key="3">
    <source>
        <dbReference type="ARBA" id="ARBA00022833"/>
    </source>
</evidence>
<feature type="binding site" evidence="5">
    <location>
        <position position="278"/>
    </location>
    <ligand>
        <name>substrate</name>
    </ligand>
</feature>
<feature type="binding site" evidence="5">
    <location>
        <position position="196"/>
    </location>
    <ligand>
        <name>Zn(2+)</name>
        <dbReference type="ChEBI" id="CHEBI:29105"/>
        <note>catalytic</note>
    </ligand>
</feature>
<keyword evidence="1 5" id="KW-0479">Metal-binding</keyword>
<dbReference type="EC" id="3.5.4.2" evidence="5"/>
<dbReference type="HAMAP" id="MF_01962">
    <property type="entry name" value="Adenine_deaminase"/>
    <property type="match status" value="1"/>
</dbReference>
<organism evidence="7 8">
    <name type="scientific">Aliiglaciecola litoralis</name>
    <dbReference type="NCBI Taxonomy" id="582857"/>
    <lineage>
        <taxon>Bacteria</taxon>
        <taxon>Pseudomonadati</taxon>
        <taxon>Pseudomonadota</taxon>
        <taxon>Gammaproteobacteria</taxon>
        <taxon>Alteromonadales</taxon>
        <taxon>Alteromonadaceae</taxon>
        <taxon>Aliiglaciecola</taxon>
    </lineage>
</organism>
<dbReference type="InterPro" id="IPR032466">
    <property type="entry name" value="Metal_Hydrolase"/>
</dbReference>
<dbReference type="Gene3D" id="3.20.20.140">
    <property type="entry name" value="Metal-dependent hydrolases"/>
    <property type="match status" value="1"/>
</dbReference>
<feature type="binding site" evidence="5">
    <location>
        <position position="277"/>
    </location>
    <ligand>
        <name>Zn(2+)</name>
        <dbReference type="ChEBI" id="CHEBI:29105"/>
        <note>catalytic</note>
    </ligand>
</feature>
<evidence type="ECO:0000256" key="1">
    <source>
        <dbReference type="ARBA" id="ARBA00022723"/>
    </source>
</evidence>
<comment type="cofactor">
    <cofactor evidence="5">
        <name>Zn(2+)</name>
        <dbReference type="ChEBI" id="CHEBI:29105"/>
    </cofactor>
    <text evidence="5">Binds 1 zinc ion per subunit.</text>
</comment>
<dbReference type="SUPFAM" id="SSF51556">
    <property type="entry name" value="Metallo-dependent hydrolases"/>
    <property type="match status" value="1"/>
</dbReference>
<dbReference type="Proteomes" id="UP001500359">
    <property type="component" value="Unassembled WGS sequence"/>
</dbReference>
<dbReference type="NCBIfam" id="NF006850">
    <property type="entry name" value="PRK09358.1-6"/>
    <property type="match status" value="1"/>
</dbReference>
<dbReference type="CDD" id="cd01320">
    <property type="entry name" value="ADA"/>
    <property type="match status" value="1"/>
</dbReference>
<comment type="caution">
    <text evidence="7">The sequence shown here is derived from an EMBL/GenBank/DDBJ whole genome shotgun (WGS) entry which is preliminary data.</text>
</comment>
<dbReference type="InterPro" id="IPR028892">
    <property type="entry name" value="ADE"/>
</dbReference>
<evidence type="ECO:0000259" key="6">
    <source>
        <dbReference type="Pfam" id="PF00962"/>
    </source>
</evidence>